<dbReference type="Gene3D" id="3.40.50.2300">
    <property type="match status" value="1"/>
</dbReference>
<organism evidence="6 7">
    <name type="scientific">Shinella curvata</name>
    <dbReference type="NCBI Taxonomy" id="1817964"/>
    <lineage>
        <taxon>Bacteria</taxon>
        <taxon>Pseudomonadati</taxon>
        <taxon>Pseudomonadota</taxon>
        <taxon>Alphaproteobacteria</taxon>
        <taxon>Hyphomicrobiales</taxon>
        <taxon>Rhizobiaceae</taxon>
        <taxon>Shinella</taxon>
    </lineage>
</organism>
<dbReference type="SMART" id="SM00448">
    <property type="entry name" value="REC"/>
    <property type="match status" value="1"/>
</dbReference>
<evidence type="ECO:0000313" key="6">
    <source>
        <dbReference type="EMBL" id="MDO6124280.1"/>
    </source>
</evidence>
<dbReference type="InterPro" id="IPR011006">
    <property type="entry name" value="CheY-like_superfamily"/>
</dbReference>
<evidence type="ECO:0000256" key="3">
    <source>
        <dbReference type="ARBA" id="ARBA00023163"/>
    </source>
</evidence>
<evidence type="ECO:0000313" key="7">
    <source>
        <dbReference type="Proteomes" id="UP001177080"/>
    </source>
</evidence>
<dbReference type="InterPro" id="IPR001789">
    <property type="entry name" value="Sig_transdc_resp-reg_receiver"/>
</dbReference>
<evidence type="ECO:0000256" key="4">
    <source>
        <dbReference type="PROSITE-ProRule" id="PRU00169"/>
    </source>
</evidence>
<keyword evidence="7" id="KW-1185">Reference proteome</keyword>
<evidence type="ECO:0000256" key="2">
    <source>
        <dbReference type="ARBA" id="ARBA00023015"/>
    </source>
</evidence>
<dbReference type="Proteomes" id="UP001177080">
    <property type="component" value="Unassembled WGS sequence"/>
</dbReference>
<dbReference type="PROSITE" id="PS50110">
    <property type="entry name" value="RESPONSE_REGULATORY"/>
    <property type="match status" value="1"/>
</dbReference>
<dbReference type="InterPro" id="IPR050595">
    <property type="entry name" value="Bact_response_regulator"/>
</dbReference>
<evidence type="ECO:0000256" key="1">
    <source>
        <dbReference type="ARBA" id="ARBA00022553"/>
    </source>
</evidence>
<dbReference type="EMBL" id="WHSC02000011">
    <property type="protein sequence ID" value="MDO6124280.1"/>
    <property type="molecule type" value="Genomic_DNA"/>
</dbReference>
<keyword evidence="3" id="KW-0804">Transcription</keyword>
<proteinExistence type="predicted"/>
<dbReference type="RefSeq" id="WP_244763866.1">
    <property type="nucleotide sequence ID" value="NZ_JALJCJ010000009.1"/>
</dbReference>
<keyword evidence="1 4" id="KW-0597">Phosphoprotein</keyword>
<dbReference type="SUPFAM" id="SSF52172">
    <property type="entry name" value="CheY-like"/>
    <property type="match status" value="1"/>
</dbReference>
<reference evidence="6" key="1">
    <citation type="submission" date="2022-04" db="EMBL/GenBank/DDBJ databases">
        <title>Shinella lacus sp. nov., a novel member of the genus Shinella from water.</title>
        <authorList>
            <person name="Deng Y."/>
        </authorList>
    </citation>
    <scope>NUCLEOTIDE SEQUENCE</scope>
    <source>
        <strain evidence="6">JCM 31239</strain>
    </source>
</reference>
<comment type="caution">
    <text evidence="6">The sequence shown here is derived from an EMBL/GenBank/DDBJ whole genome shotgun (WGS) entry which is preliminary data.</text>
</comment>
<dbReference type="PANTHER" id="PTHR44591">
    <property type="entry name" value="STRESS RESPONSE REGULATOR PROTEIN 1"/>
    <property type="match status" value="1"/>
</dbReference>
<dbReference type="Pfam" id="PF00072">
    <property type="entry name" value="Response_reg"/>
    <property type="match status" value="1"/>
</dbReference>
<gene>
    <name evidence="6" type="ORF">GB928_024085</name>
</gene>
<keyword evidence="2" id="KW-0805">Transcription regulation</keyword>
<sequence>MAMIVIAEDEFLIADMLAMYLEDAGHEAIVHRNGDAALQYIQGNPVDLLITDFMMPKMTGLELATAVRAIPAKSDLPIILVSGAQTSIGRAHPALFDVVLDKPYSLEKLLSIAEDLMREGRPG</sequence>
<protein>
    <submittedName>
        <fullName evidence="6">Response regulator</fullName>
    </submittedName>
</protein>
<feature type="domain" description="Response regulatory" evidence="5">
    <location>
        <begin position="3"/>
        <end position="117"/>
    </location>
</feature>
<feature type="modified residue" description="4-aspartylphosphate" evidence="4">
    <location>
        <position position="52"/>
    </location>
</feature>
<accession>A0ABT8XM81</accession>
<name>A0ABT8XM81_9HYPH</name>
<evidence type="ECO:0000259" key="5">
    <source>
        <dbReference type="PROSITE" id="PS50110"/>
    </source>
</evidence>
<dbReference type="PANTHER" id="PTHR44591:SF3">
    <property type="entry name" value="RESPONSE REGULATORY DOMAIN-CONTAINING PROTEIN"/>
    <property type="match status" value="1"/>
</dbReference>